<dbReference type="Gene3D" id="3.30.559.10">
    <property type="entry name" value="Chloramphenicol acetyltransferase-like domain"/>
    <property type="match status" value="1"/>
</dbReference>
<reference evidence="2" key="1">
    <citation type="submission" date="2016-10" db="EMBL/GenBank/DDBJ databases">
        <authorList>
            <person name="Varghese N."/>
            <person name="Submissions S."/>
        </authorList>
    </citation>
    <scope>NUCLEOTIDE SEQUENCE [LARGE SCALE GENOMIC DNA]</scope>
    <source>
        <strain evidence="2">CGMCC 1.8911</strain>
    </source>
</reference>
<organism evidence="1 2">
    <name type="scientific">Jeotgalicoccus aerolatus</name>
    <dbReference type="NCBI Taxonomy" id="709510"/>
    <lineage>
        <taxon>Bacteria</taxon>
        <taxon>Bacillati</taxon>
        <taxon>Bacillota</taxon>
        <taxon>Bacilli</taxon>
        <taxon>Bacillales</taxon>
        <taxon>Staphylococcaceae</taxon>
        <taxon>Jeotgalicoccus</taxon>
    </lineage>
</organism>
<dbReference type="OrthoDB" id="4876345at2"/>
<dbReference type="InterPro" id="IPR052058">
    <property type="entry name" value="Alcohol_O-acetyltransferase"/>
</dbReference>
<accession>A0A1G9CDJ7</accession>
<dbReference type="AlphaFoldDB" id="A0A1G9CDJ7"/>
<name>A0A1G9CDJ7_9STAP</name>
<protein>
    <submittedName>
        <fullName evidence="1">Uncharacterized protein, contains a NRPS condensation (Elongation) domain</fullName>
    </submittedName>
</protein>
<dbReference type="PANTHER" id="PTHR28037">
    <property type="entry name" value="ALCOHOL O-ACETYLTRANSFERASE 1-RELATED"/>
    <property type="match status" value="1"/>
</dbReference>
<dbReference type="Proteomes" id="UP000242700">
    <property type="component" value="Unassembled WGS sequence"/>
</dbReference>
<dbReference type="InterPro" id="IPR023213">
    <property type="entry name" value="CAT-like_dom_sf"/>
</dbReference>
<gene>
    <name evidence="1" type="ORF">SAMN05216187_10990</name>
</gene>
<evidence type="ECO:0000313" key="2">
    <source>
        <dbReference type="Proteomes" id="UP000242700"/>
    </source>
</evidence>
<dbReference type="STRING" id="586411.SAMN05216187_10990"/>
<dbReference type="EMBL" id="FNFI01000009">
    <property type="protein sequence ID" value="SDK49741.1"/>
    <property type="molecule type" value="Genomic_DNA"/>
</dbReference>
<dbReference type="Gene3D" id="3.30.559.30">
    <property type="entry name" value="Nonribosomal peptide synthetase, condensation domain"/>
    <property type="match status" value="1"/>
</dbReference>
<dbReference type="PANTHER" id="PTHR28037:SF1">
    <property type="entry name" value="ALCOHOL O-ACETYLTRANSFERASE 1-RELATED"/>
    <property type="match status" value="1"/>
</dbReference>
<dbReference type="RefSeq" id="WP_092598796.1">
    <property type="nucleotide sequence ID" value="NZ_FNFI01000009.1"/>
</dbReference>
<sequence length="424" mass="47837">MDQWYKIDNTGKIFHAVSNASNSAVFRVSITLHETIDPKILQEALDIVVLRFPTLTVRVRKGLFWDFLEQNDQVLKVKEETDYPCAPIDRKENNAFLIRVLYFGKRIAVEVFHSLTDGGGAAEFVKTLTYQYLKLKGENVSAEETELMLPNAPPKAEETEDSFLKYATVTNVKNPATNDKKAYQLKGTQLNPPGINVIQGFVDAAALNSYAKAQGTSLTGFLTSLLIKSIHMEKRRRKAEADLITIAMPVSLRRHFPSVSVRNFFSVSNIGVTMNDQIPFDDVIRSVTEQLIEKTDKAFLQAGINRFVSFQSHIWLRIVPVFIKYPVMRFAFNQLGERAKTMTLSNLGNIKLPDSMKPYVDSMDVILYPTNKSPINCGTATVNDKLTITFSRSIEDNEIIKRFFKELTRMTGLDVTAVSNGWGE</sequence>
<proteinExistence type="predicted"/>
<evidence type="ECO:0000313" key="1">
    <source>
        <dbReference type="EMBL" id="SDK49741.1"/>
    </source>
</evidence>